<name>A0A922L170_DERFA</name>
<evidence type="ECO:0000313" key="2">
    <source>
        <dbReference type="EMBL" id="KAH9493602.1"/>
    </source>
</evidence>
<reference evidence="2" key="2">
    <citation type="journal article" date="2022" name="Res Sq">
        <title>Comparative Genomics Reveals Insights into the Divergent Evolution of Astigmatic Mites and Household Pest Adaptations.</title>
        <authorList>
            <person name="Xiong Q."/>
            <person name="Wan A.T.-Y."/>
            <person name="Liu X.-Y."/>
            <person name="Fung C.S.-H."/>
            <person name="Xiao X."/>
            <person name="Malainual N."/>
            <person name="Hou J."/>
            <person name="Wang L."/>
            <person name="Wang M."/>
            <person name="Yang K."/>
            <person name="Cui Y."/>
            <person name="Leung E."/>
            <person name="Nong W."/>
            <person name="Shin S.-K."/>
            <person name="Au S."/>
            <person name="Jeong K.Y."/>
            <person name="Chew F.T."/>
            <person name="Hui J."/>
            <person name="Leung T.F."/>
            <person name="Tungtrongchitr A."/>
            <person name="Zhong N."/>
            <person name="Liu Z."/>
            <person name="Tsui S."/>
        </authorList>
    </citation>
    <scope>NUCLEOTIDE SEQUENCE</scope>
    <source>
        <strain evidence="2">Derf</strain>
        <tissue evidence="2">Whole organism</tissue>
    </source>
</reference>
<comment type="caution">
    <text evidence="2">The sequence shown here is derived from an EMBL/GenBank/DDBJ whole genome shotgun (WGS) entry which is preliminary data.</text>
</comment>
<dbReference type="EMBL" id="ASGP02000008">
    <property type="protein sequence ID" value="KAH9493602.1"/>
    <property type="molecule type" value="Genomic_DNA"/>
</dbReference>
<feature type="compositionally biased region" description="Basic and acidic residues" evidence="1">
    <location>
        <begin position="20"/>
        <end position="29"/>
    </location>
</feature>
<keyword evidence="3" id="KW-1185">Reference proteome</keyword>
<dbReference type="AlphaFoldDB" id="A0A922L170"/>
<reference evidence="2" key="1">
    <citation type="submission" date="2013-05" db="EMBL/GenBank/DDBJ databases">
        <authorList>
            <person name="Yim A.K.Y."/>
            <person name="Chan T.F."/>
            <person name="Ji K.M."/>
            <person name="Liu X.Y."/>
            <person name="Zhou J.W."/>
            <person name="Li R.Q."/>
            <person name="Yang K.Y."/>
            <person name="Li J."/>
            <person name="Li M."/>
            <person name="Law P.T.W."/>
            <person name="Wu Y.L."/>
            <person name="Cai Z.L."/>
            <person name="Qin H."/>
            <person name="Bao Y."/>
            <person name="Leung R.K.K."/>
            <person name="Ng P.K.S."/>
            <person name="Zou J."/>
            <person name="Zhong X.J."/>
            <person name="Ran P.X."/>
            <person name="Zhong N.S."/>
            <person name="Liu Z.G."/>
            <person name="Tsui S.K.W."/>
        </authorList>
    </citation>
    <scope>NUCLEOTIDE SEQUENCE</scope>
    <source>
        <strain evidence="2">Derf</strain>
        <tissue evidence="2">Whole organism</tissue>
    </source>
</reference>
<feature type="compositionally biased region" description="Basic residues" evidence="1">
    <location>
        <begin position="30"/>
        <end position="45"/>
    </location>
</feature>
<evidence type="ECO:0000256" key="1">
    <source>
        <dbReference type="SAM" id="MobiDB-lite"/>
    </source>
</evidence>
<proteinExistence type="predicted"/>
<gene>
    <name evidence="2" type="ORF">DERF_014341</name>
</gene>
<dbReference type="Proteomes" id="UP000790347">
    <property type="component" value="Unassembled WGS sequence"/>
</dbReference>
<sequence>MFSFPNDSIVENARETRCKLPIKPDDHGQKNRPFRRNARRRRRLAHRWSSSSSSFSCIARFNNSRKNLFNLAIHFVSRQT</sequence>
<organism evidence="2 3">
    <name type="scientific">Dermatophagoides farinae</name>
    <name type="common">American house dust mite</name>
    <dbReference type="NCBI Taxonomy" id="6954"/>
    <lineage>
        <taxon>Eukaryota</taxon>
        <taxon>Metazoa</taxon>
        <taxon>Ecdysozoa</taxon>
        <taxon>Arthropoda</taxon>
        <taxon>Chelicerata</taxon>
        <taxon>Arachnida</taxon>
        <taxon>Acari</taxon>
        <taxon>Acariformes</taxon>
        <taxon>Sarcoptiformes</taxon>
        <taxon>Astigmata</taxon>
        <taxon>Psoroptidia</taxon>
        <taxon>Analgoidea</taxon>
        <taxon>Pyroglyphidae</taxon>
        <taxon>Dermatophagoidinae</taxon>
        <taxon>Dermatophagoides</taxon>
    </lineage>
</organism>
<feature type="region of interest" description="Disordered" evidence="1">
    <location>
        <begin position="20"/>
        <end position="45"/>
    </location>
</feature>
<protein>
    <submittedName>
        <fullName evidence="2">Uncharacterized protein</fullName>
    </submittedName>
</protein>
<accession>A0A922L170</accession>
<evidence type="ECO:0000313" key="3">
    <source>
        <dbReference type="Proteomes" id="UP000790347"/>
    </source>
</evidence>